<dbReference type="Pfam" id="PF02146">
    <property type="entry name" value="SIR2"/>
    <property type="match status" value="1"/>
</dbReference>
<dbReference type="PROSITE" id="PS50305">
    <property type="entry name" value="SIRTUIN"/>
    <property type="match status" value="1"/>
</dbReference>
<evidence type="ECO:0000256" key="2">
    <source>
        <dbReference type="ARBA" id="ARBA00023027"/>
    </source>
</evidence>
<dbReference type="KEGG" id="esc:Entcl_2672"/>
<dbReference type="PANTHER" id="PTHR11085">
    <property type="entry name" value="NAD-DEPENDENT PROTEIN DEACYLASE SIRTUIN-5, MITOCHONDRIAL-RELATED"/>
    <property type="match status" value="1"/>
</dbReference>
<dbReference type="GO" id="GO:0008270">
    <property type="term" value="F:zinc ion binding"/>
    <property type="evidence" value="ECO:0007669"/>
    <property type="project" value="UniProtKB-UniRule"/>
</dbReference>
<keyword evidence="2 3" id="KW-0520">NAD</keyword>
<dbReference type="InterPro" id="IPR026591">
    <property type="entry name" value="Sirtuin_cat_small_dom_sf"/>
</dbReference>
<evidence type="ECO:0000256" key="1">
    <source>
        <dbReference type="ARBA" id="ARBA00022679"/>
    </source>
</evidence>
<feature type="binding site" evidence="3">
    <location>
        <begin position="150"/>
        <end position="153"/>
    </location>
    <ligand>
        <name>NAD(+)</name>
        <dbReference type="ChEBI" id="CHEBI:57540"/>
    </ligand>
</feature>
<dbReference type="HAMAP" id="MF_01121">
    <property type="entry name" value="Sirtuin_ClassIII"/>
    <property type="match status" value="1"/>
</dbReference>
<dbReference type="GO" id="GO:0005737">
    <property type="term" value="C:cytoplasm"/>
    <property type="evidence" value="ECO:0007669"/>
    <property type="project" value="UniProtKB-SubCell"/>
</dbReference>
<comment type="catalytic activity">
    <reaction evidence="3">
        <text>N(6)-succinyl-L-lysyl-[protein] + NAD(+) + H2O = 2''-O-succinyl-ADP-D-ribose + nicotinamide + L-lysyl-[protein]</text>
        <dbReference type="Rhea" id="RHEA:47668"/>
        <dbReference type="Rhea" id="RHEA-COMP:9752"/>
        <dbReference type="Rhea" id="RHEA-COMP:11877"/>
        <dbReference type="ChEBI" id="CHEBI:15377"/>
        <dbReference type="ChEBI" id="CHEBI:17154"/>
        <dbReference type="ChEBI" id="CHEBI:29969"/>
        <dbReference type="ChEBI" id="CHEBI:57540"/>
        <dbReference type="ChEBI" id="CHEBI:87830"/>
        <dbReference type="ChEBI" id="CHEBI:87832"/>
    </reaction>
</comment>
<comment type="similarity">
    <text evidence="3">Belongs to the sirtuin family. Class III subfamily.</text>
</comment>
<dbReference type="GO" id="GO:0036055">
    <property type="term" value="F:protein-succinyllysine desuccinylase activity"/>
    <property type="evidence" value="ECO:0007669"/>
    <property type="project" value="UniProtKB-UniRule"/>
</dbReference>
<feature type="binding site" evidence="3">
    <location>
        <begin position="69"/>
        <end position="88"/>
    </location>
    <ligand>
        <name>NAD(+)</name>
        <dbReference type="ChEBI" id="CHEBI:57540"/>
    </ligand>
</feature>
<organism evidence="6 7">
    <name type="scientific">Enterobacter lignolyticus (strain SCF1)</name>
    <dbReference type="NCBI Taxonomy" id="701347"/>
    <lineage>
        <taxon>Bacteria</taxon>
        <taxon>Pseudomonadati</taxon>
        <taxon>Pseudomonadota</taxon>
        <taxon>Gammaproteobacteria</taxon>
        <taxon>Enterobacterales</taxon>
        <taxon>Enterobacteriaceae</taxon>
        <taxon>Pluralibacter</taxon>
    </lineage>
</organism>
<evidence type="ECO:0000259" key="5">
    <source>
        <dbReference type="PROSITE" id="PS50305"/>
    </source>
</evidence>
<evidence type="ECO:0000256" key="4">
    <source>
        <dbReference type="PROSITE-ProRule" id="PRU00236"/>
    </source>
</evidence>
<dbReference type="PANTHER" id="PTHR11085:SF4">
    <property type="entry name" value="NAD-DEPENDENT PROTEIN DEACYLASE"/>
    <property type="match status" value="1"/>
</dbReference>
<keyword evidence="3" id="KW-0479">Metal-binding</keyword>
<feature type="binding site" evidence="3">
    <location>
        <position position="116"/>
    </location>
    <ligand>
        <name>substrate</name>
    </ligand>
</feature>
<keyword evidence="3" id="KW-0862">Zinc</keyword>
<dbReference type="GO" id="GO:0017136">
    <property type="term" value="F:histone deacetylase activity, NAD-dependent"/>
    <property type="evidence" value="ECO:0007669"/>
    <property type="project" value="TreeGrafter"/>
</dbReference>
<evidence type="ECO:0000313" key="6">
    <source>
        <dbReference type="EMBL" id="ADO48920.1"/>
    </source>
</evidence>
<accession>E3GBF7</accession>
<reference evidence="6 7" key="2">
    <citation type="journal article" date="2011" name="Stand. Genomic Sci.">
        <title>Complete genome sequence of 'Enterobacter lignolyticus' SCF1.</title>
        <authorList>
            <person name="Deangelis K.M."/>
            <person name="D'Haeseleer P."/>
            <person name="Chivian D."/>
            <person name="Fortney J.L."/>
            <person name="Khudyakov J."/>
            <person name="Simmons B."/>
            <person name="Woo H."/>
            <person name="Arkin A.P."/>
            <person name="Davenport K.W."/>
            <person name="Goodwin L."/>
            <person name="Chen A."/>
            <person name="Ivanova N."/>
            <person name="Kyrpides N.C."/>
            <person name="Mavromatis K."/>
            <person name="Woyke T."/>
            <person name="Hazen T.C."/>
        </authorList>
    </citation>
    <scope>NUCLEOTIDE SEQUENCE [LARGE SCALE GENOMIC DNA]</scope>
    <source>
        <strain evidence="6 7">SCF1</strain>
    </source>
</reference>
<name>E3GBF7_ENTLS</name>
<feature type="binding site" evidence="3">
    <location>
        <position position="195"/>
    </location>
    <ligand>
        <name>Zn(2+)</name>
        <dbReference type="ChEBI" id="CHEBI:29105"/>
    </ligand>
</feature>
<dbReference type="EC" id="2.3.1.286" evidence="3"/>
<comment type="catalytic activity">
    <reaction evidence="3">
        <text>N(6)-(2-hydroxyisobutanoyl)-L-lysyl-[protein] + NAD(+) + H2O = 2''-O-(2-hydroxyisobutanoyl)-ADP-D-ribose + nicotinamide + L-lysyl-[protein]</text>
        <dbReference type="Rhea" id="RHEA:24364"/>
        <dbReference type="Rhea" id="RHEA-COMP:9752"/>
        <dbReference type="Rhea" id="RHEA-COMP:15921"/>
        <dbReference type="ChEBI" id="CHEBI:15377"/>
        <dbReference type="ChEBI" id="CHEBI:17154"/>
        <dbReference type="ChEBI" id="CHEBI:29969"/>
        <dbReference type="ChEBI" id="CHEBI:57540"/>
        <dbReference type="ChEBI" id="CHEBI:144968"/>
        <dbReference type="ChEBI" id="CHEBI:144969"/>
    </reaction>
</comment>
<gene>
    <name evidence="3" type="primary">cobB</name>
    <name evidence="6" type="ordered locus">Entcl_2672</name>
</gene>
<comment type="caution">
    <text evidence="3 4">Lacks conserved residue(s) required for the propagation of feature annotation.</text>
</comment>
<dbReference type="eggNOG" id="COG0846">
    <property type="taxonomic scope" value="Bacteria"/>
</dbReference>
<feature type="binding site" evidence="3">
    <location>
        <begin position="261"/>
        <end position="263"/>
    </location>
    <ligand>
        <name>NAD(+)</name>
        <dbReference type="ChEBI" id="CHEBI:57540"/>
    </ligand>
</feature>
<dbReference type="GO" id="GO:0160013">
    <property type="term" value="F:NAD-dependent protein de-2-hydroxyisobutyrylase activity"/>
    <property type="evidence" value="ECO:0007669"/>
    <property type="project" value="RHEA"/>
</dbReference>
<feature type="binding site" evidence="3">
    <location>
        <position position="176"/>
    </location>
    <ligand>
        <name>Zn(2+)</name>
        <dbReference type="ChEBI" id="CHEBI:29105"/>
    </ligand>
</feature>
<feature type="active site" description="Proton acceptor" evidence="3">
    <location>
        <position position="168"/>
    </location>
</feature>
<keyword evidence="7" id="KW-1185">Reference proteome</keyword>
<dbReference type="NCBIfam" id="NF001755">
    <property type="entry name" value="PRK00481.1-5"/>
    <property type="match status" value="1"/>
</dbReference>
<comment type="function">
    <text evidence="3">NAD-dependent lysine deacetylase that specifically removes acetyl groups on target proteins. Also acts as a protein-lysine deacylase by mediating protein desuccinylation and de-2-hydroxyisobutyrylation. Modulates the activities of several proteins which are inactive in their acylated form.</text>
</comment>
<dbReference type="InterPro" id="IPR027546">
    <property type="entry name" value="Sirtuin_class_III"/>
</dbReference>
<reference evidence="7" key="1">
    <citation type="submission" date="2010-10" db="EMBL/GenBank/DDBJ databases">
        <title>Complete sequence of Enterobacter cloacae SCF1.</title>
        <authorList>
            <consortium name="US DOE Joint Genome Institute"/>
            <person name="Lucas S."/>
            <person name="Copeland A."/>
            <person name="Lapidus A."/>
            <person name="Cheng J.-F."/>
            <person name="Bruce D."/>
            <person name="Goodwin L."/>
            <person name="Pitluck S."/>
            <person name="Davenport K."/>
            <person name="Detter J.C."/>
            <person name="Han C."/>
            <person name="Tapia R."/>
            <person name="Land M."/>
            <person name="Hauser L."/>
            <person name="Chang Y.-J."/>
            <person name="Jeffries C."/>
            <person name="Kyrpides N."/>
            <person name="Ivanova N."/>
            <person name="Mikhailova N."/>
            <person name="DeAngelis K."/>
            <person name="Arkin A.P."/>
            <person name="Chivian D."/>
            <person name="Edwards B."/>
            <person name="Woo H."/>
            <person name="Hazen T.C."/>
            <person name="Woyke T."/>
        </authorList>
    </citation>
    <scope>NUCLEOTIDE SEQUENCE [LARGE SCALE GENOMIC DNA]</scope>
    <source>
        <strain evidence="7">SCF1</strain>
    </source>
</reference>
<dbReference type="AlphaFoldDB" id="E3GBF7"/>
<dbReference type="Gene3D" id="3.30.1600.10">
    <property type="entry name" value="SIR2/SIRT2 'Small Domain"/>
    <property type="match status" value="1"/>
</dbReference>
<evidence type="ECO:0000313" key="7">
    <source>
        <dbReference type="Proteomes" id="UP000006872"/>
    </source>
</evidence>
<comment type="subcellular location">
    <subcellularLocation>
        <location evidence="3">Cytoplasm</location>
    </subcellularLocation>
</comment>
<dbReference type="Gene3D" id="3.40.50.1220">
    <property type="entry name" value="TPP-binding domain"/>
    <property type="match status" value="1"/>
</dbReference>
<evidence type="ECO:0000256" key="3">
    <source>
        <dbReference type="HAMAP-Rule" id="MF_01121"/>
    </source>
</evidence>
<dbReference type="Proteomes" id="UP000006872">
    <property type="component" value="Chromosome"/>
</dbReference>
<proteinExistence type="inferred from homology"/>
<feature type="domain" description="Deacetylase sirtuin-type" evidence="5">
    <location>
        <begin position="42"/>
        <end position="293"/>
    </location>
</feature>
<keyword evidence="1" id="KW-0808">Transferase</keyword>
<comment type="cofactor">
    <cofactor evidence="3">
        <name>Zn(2+)</name>
        <dbReference type="ChEBI" id="CHEBI:29105"/>
    </cofactor>
    <text evidence="3">Binds 1 zinc ion per subunit.</text>
</comment>
<keyword evidence="3" id="KW-0963">Cytoplasm</keyword>
<dbReference type="EMBL" id="CP002272">
    <property type="protein sequence ID" value="ADO48920.1"/>
    <property type="molecule type" value="Genomic_DNA"/>
</dbReference>
<dbReference type="SUPFAM" id="SSF52467">
    <property type="entry name" value="DHS-like NAD/FAD-binding domain"/>
    <property type="match status" value="1"/>
</dbReference>
<dbReference type="GO" id="GO:0070403">
    <property type="term" value="F:NAD+ binding"/>
    <property type="evidence" value="ECO:0007669"/>
    <property type="project" value="UniProtKB-UniRule"/>
</dbReference>
<dbReference type="InterPro" id="IPR003000">
    <property type="entry name" value="Sirtuin"/>
</dbReference>
<dbReference type="InterPro" id="IPR026590">
    <property type="entry name" value="Ssirtuin_cat_dom"/>
</dbReference>
<dbReference type="InterPro" id="IPR029035">
    <property type="entry name" value="DHS-like_NAD/FAD-binding_dom"/>
</dbReference>
<dbReference type="STRING" id="701347.Entcl_2672"/>
<protein>
    <recommendedName>
        <fullName evidence="3">NAD-dependent protein deacylase</fullName>
        <ecNumber evidence="3">2.3.1.286</ecNumber>
    </recommendedName>
    <alternativeName>
        <fullName evidence="3">Regulatory protein SIR2 homolog</fullName>
    </alternativeName>
</protein>
<comment type="catalytic activity">
    <reaction evidence="3">
        <text>N(6)-acetyl-L-lysyl-[protein] + NAD(+) + H2O = 2''-O-acetyl-ADP-D-ribose + nicotinamide + L-lysyl-[protein]</text>
        <dbReference type="Rhea" id="RHEA:43636"/>
        <dbReference type="Rhea" id="RHEA-COMP:9752"/>
        <dbReference type="Rhea" id="RHEA-COMP:10731"/>
        <dbReference type="ChEBI" id="CHEBI:15377"/>
        <dbReference type="ChEBI" id="CHEBI:17154"/>
        <dbReference type="ChEBI" id="CHEBI:29969"/>
        <dbReference type="ChEBI" id="CHEBI:57540"/>
        <dbReference type="ChEBI" id="CHEBI:61930"/>
        <dbReference type="ChEBI" id="CHEBI:83767"/>
        <dbReference type="EC" id="2.3.1.286"/>
    </reaction>
</comment>
<sequence>MAMPEECAALRSFTLLTNKGAIMLSRRQHRLSRFRRNKRRLRERLRQRIFFRDRVPETLDKPRVVVLTGAGISAESGIRTFRAADGLWEEHRVEDVATPEGFARDPALVQAFYNARRRQLQQPEIAPNPAHQALARLEAALGDHFLLVTQNIDNLHERAGNQRIIHMHGELLKVRCSWSGQVLEWTGDVTTDDRCHCCQFPAPLRPHVVWFGEMPLGMDDIYGALATADIFIAIGTSGHVYPAAGFVHEARLHGAHTVELNLEPSQVGSEFEEKHYGLASDVVPAFIDKLLQEL</sequence>
<dbReference type="InterPro" id="IPR050134">
    <property type="entry name" value="NAD-dep_sirtuin_deacylases"/>
</dbReference>
<feature type="binding site" evidence="3">
    <location>
        <position position="279"/>
    </location>
    <ligand>
        <name>NAD(+)</name>
        <dbReference type="ChEBI" id="CHEBI:57540"/>
    </ligand>
</feature>
<dbReference type="HOGENOM" id="CLU_023643_3_1_6"/>
<feature type="binding site" evidence="3">
    <location>
        <begin position="235"/>
        <end position="237"/>
    </location>
    <ligand>
        <name>NAD(+)</name>
        <dbReference type="ChEBI" id="CHEBI:57540"/>
    </ligand>
</feature>
<dbReference type="GO" id="GO:0036054">
    <property type="term" value="F:protein-malonyllysine demalonylase activity"/>
    <property type="evidence" value="ECO:0007669"/>
    <property type="project" value="InterPro"/>
</dbReference>
<comment type="domain">
    <text evidence="3">2 residues (Tyr-113 and Arg-116) present in a large hydrophobic pocket are probably involved in substrate specificity. They are important for desuccinylation activity, but dispensable for deacetylation activity.</text>
</comment>
<dbReference type="CDD" id="cd01412">
    <property type="entry name" value="SIRT5_Af1_CobB"/>
    <property type="match status" value="1"/>
</dbReference>
<feature type="binding site" evidence="3">
    <location>
        <position position="113"/>
    </location>
    <ligand>
        <name>substrate</name>
    </ligand>
</feature>